<evidence type="ECO:0000256" key="13">
    <source>
        <dbReference type="ARBA" id="ARBA00022989"/>
    </source>
</evidence>
<gene>
    <name evidence="22" type="ORF">GETHPA_01630</name>
</gene>
<evidence type="ECO:0000259" key="21">
    <source>
        <dbReference type="Pfam" id="PF00912"/>
    </source>
</evidence>
<evidence type="ECO:0000256" key="6">
    <source>
        <dbReference type="ARBA" id="ARBA00022670"/>
    </source>
</evidence>
<dbReference type="InterPro" id="IPR001264">
    <property type="entry name" value="Glyco_trans_51"/>
</dbReference>
<keyword evidence="14" id="KW-0472">Membrane</keyword>
<sequence>MVSKPASPNPKPLHRWLRRLLVVALGLLVAGAAAFAVAWSVLSRDADGFLTLFAMRVPKTITKVLDQNGNVLGVFAEEHRVVIPYGDIPKAYINALVATEDADFWNHGGIDYRGVARAGANFILSLGRRKEGASTLTMQLIRTVTAKRERRLLSGGLKRKIQEMILARKIEKAYTKKQILEMYSNEVYLGGGRYGIEAAAEFYFGKSAPQLAPEECALLAGLVQNPNWYNPYNPDPKARVAAKARRDHVLLRMAKEGYLKPQEASLLMDKPIRLARENAREDSVAPYVLEEVRKYLYEKYGRDQVLNGGLEVTTTIDSFWQEAANNAVRQGLKAVDRRRGFRKDALQFVGDPEGAQLPGWKRYFENGDEVRGIILGWKKGDAEVRIGAARIVVPAAAFAWAGKDVQKLMPRGAVPLFSVKTAVDGAPKALELDQEPAVEGALMAIDPRTGEIRAMVGGYDFNRSKFDRAIQAQRQVGSTMKAFVYGAAFTAGMTPATVVQDIPTRFLDTADFATITQPDGTVDYKPLRRDSKAYEPHNYEMDYWGPIPIWEALRDSRNVPAVRTLEDTGVLNVIDFARKCGLTGPIPPYPSMALGSADLTLREMVRAYGTIANGGLQAPVPFFIKKVVDRNGRVLESHSGAATEQVLDPQSTFQLIQCLQGVATQGTGAASNALEWPVAGKTGTTDQYTDAWFLGFSTRITCGVWVGLDEKKTLYRGADGGHVALPIWVDFMKAALPGTAKEDFTAPQGMEWADIDRYTGLLATGATTDKILHLAFKPGTVPKSGSDAESIQKIRDARAKAPSQPVETRIWGMPKQVEEAKPVDLNGTEPNG</sequence>
<evidence type="ECO:0000256" key="16">
    <source>
        <dbReference type="ARBA" id="ARBA00023316"/>
    </source>
</evidence>
<keyword evidence="5" id="KW-0121">Carboxypeptidase</keyword>
<evidence type="ECO:0000256" key="17">
    <source>
        <dbReference type="ARBA" id="ARBA00044770"/>
    </source>
</evidence>
<evidence type="ECO:0000256" key="14">
    <source>
        <dbReference type="ARBA" id="ARBA00023136"/>
    </source>
</evidence>
<evidence type="ECO:0000256" key="15">
    <source>
        <dbReference type="ARBA" id="ARBA00023268"/>
    </source>
</evidence>
<dbReference type="SUPFAM" id="SSF56601">
    <property type="entry name" value="beta-lactamase/transpeptidase-like"/>
    <property type="match status" value="1"/>
</dbReference>
<keyword evidence="15" id="KW-0511">Multifunctional enzyme</keyword>
<evidence type="ECO:0000256" key="2">
    <source>
        <dbReference type="ARBA" id="ARBA00004752"/>
    </source>
</evidence>
<comment type="similarity">
    <text evidence="3">In the C-terminal section; belongs to the transpeptidase family.</text>
</comment>
<dbReference type="Pfam" id="PF00912">
    <property type="entry name" value="Transgly"/>
    <property type="match status" value="1"/>
</dbReference>
<evidence type="ECO:0000313" key="23">
    <source>
        <dbReference type="Proteomes" id="UP001165089"/>
    </source>
</evidence>
<evidence type="ECO:0000256" key="19">
    <source>
        <dbReference type="SAM" id="MobiDB-lite"/>
    </source>
</evidence>
<protein>
    <recommendedName>
        <fullName evidence="17">peptidoglycan glycosyltransferase</fullName>
        <ecNumber evidence="17">2.4.99.28</ecNumber>
    </recommendedName>
</protein>
<evidence type="ECO:0000256" key="5">
    <source>
        <dbReference type="ARBA" id="ARBA00022645"/>
    </source>
</evidence>
<accession>A0ABQ5Q3D6</accession>
<dbReference type="InterPro" id="IPR036950">
    <property type="entry name" value="PBP_transglycosylase"/>
</dbReference>
<keyword evidence="23" id="KW-1185">Reference proteome</keyword>
<evidence type="ECO:0000256" key="3">
    <source>
        <dbReference type="ARBA" id="ARBA00007090"/>
    </source>
</evidence>
<dbReference type="InterPro" id="IPR001460">
    <property type="entry name" value="PCN-bd_Tpept"/>
</dbReference>
<dbReference type="InterPro" id="IPR023346">
    <property type="entry name" value="Lysozyme-like_dom_sf"/>
</dbReference>
<feature type="domain" description="Penicillin-binding protein transpeptidase" evidence="20">
    <location>
        <begin position="516"/>
        <end position="732"/>
    </location>
</feature>
<evidence type="ECO:0000256" key="12">
    <source>
        <dbReference type="ARBA" id="ARBA00022984"/>
    </source>
</evidence>
<evidence type="ECO:0000256" key="4">
    <source>
        <dbReference type="ARBA" id="ARBA00007739"/>
    </source>
</evidence>
<proteinExistence type="inferred from homology"/>
<evidence type="ECO:0000259" key="20">
    <source>
        <dbReference type="Pfam" id="PF00905"/>
    </source>
</evidence>
<dbReference type="RefSeq" id="WP_285722166.1">
    <property type="nucleotide sequence ID" value="NZ_BSDD01000001.1"/>
</dbReference>
<reference evidence="22 23" key="1">
    <citation type="journal article" date="2023" name="Antonie Van Leeuwenhoek">
        <title>Mesoterricola silvestris gen. nov., sp. nov., Mesoterricola sediminis sp. nov., Geothrix oryzae sp. nov., Geothrix edaphica sp. nov., Geothrix rubra sp. nov., and Geothrix limicola sp. nov., six novel members of Acidobacteriota isolated from soils.</title>
        <authorList>
            <person name="Itoh H."/>
            <person name="Sugisawa Y."/>
            <person name="Mise K."/>
            <person name="Xu Z."/>
            <person name="Kuniyasu M."/>
            <person name="Ushijima N."/>
            <person name="Kawano K."/>
            <person name="Kobayashi E."/>
            <person name="Shiratori Y."/>
            <person name="Masuda Y."/>
            <person name="Senoo K."/>
        </authorList>
    </citation>
    <scope>NUCLEOTIDE SEQUENCE [LARGE SCALE GENOMIC DNA]</scope>
    <source>
        <strain evidence="22 23">Red803</strain>
    </source>
</reference>
<dbReference type="Gene3D" id="1.10.3810.10">
    <property type="entry name" value="Biosynthetic peptidoglycan transglycosylase-like"/>
    <property type="match status" value="1"/>
</dbReference>
<dbReference type="Pfam" id="PF00905">
    <property type="entry name" value="Transpeptidase"/>
    <property type="match status" value="1"/>
</dbReference>
<evidence type="ECO:0000256" key="7">
    <source>
        <dbReference type="ARBA" id="ARBA00022676"/>
    </source>
</evidence>
<comment type="pathway">
    <text evidence="2">Cell wall biogenesis; peptidoglycan biosynthesis.</text>
</comment>
<feature type="region of interest" description="Disordered" evidence="19">
    <location>
        <begin position="796"/>
        <end position="832"/>
    </location>
</feature>
<evidence type="ECO:0000256" key="18">
    <source>
        <dbReference type="ARBA" id="ARBA00049902"/>
    </source>
</evidence>
<feature type="domain" description="Glycosyl transferase family 51" evidence="21">
    <location>
        <begin position="69"/>
        <end position="253"/>
    </location>
</feature>
<dbReference type="PANTHER" id="PTHR32282">
    <property type="entry name" value="BINDING PROTEIN TRANSPEPTIDASE, PUTATIVE-RELATED"/>
    <property type="match status" value="1"/>
</dbReference>
<dbReference type="SUPFAM" id="SSF53955">
    <property type="entry name" value="Lysozyme-like"/>
    <property type="match status" value="1"/>
</dbReference>
<comment type="similarity">
    <text evidence="4">In the N-terminal section; belongs to the glycosyltransferase 51 family.</text>
</comment>
<dbReference type="Proteomes" id="UP001165089">
    <property type="component" value="Unassembled WGS sequence"/>
</dbReference>
<keyword evidence="10" id="KW-0378">Hydrolase</keyword>
<name>A0ABQ5Q3D6_9BACT</name>
<dbReference type="Gene3D" id="3.40.710.10">
    <property type="entry name" value="DD-peptidase/beta-lactamase superfamily"/>
    <property type="match status" value="2"/>
</dbReference>
<dbReference type="EMBL" id="BSDD01000001">
    <property type="protein sequence ID" value="GLH68630.1"/>
    <property type="molecule type" value="Genomic_DNA"/>
</dbReference>
<evidence type="ECO:0000256" key="10">
    <source>
        <dbReference type="ARBA" id="ARBA00022801"/>
    </source>
</evidence>
<comment type="caution">
    <text evidence="22">The sequence shown here is derived from an EMBL/GenBank/DDBJ whole genome shotgun (WGS) entry which is preliminary data.</text>
</comment>
<keyword evidence="12" id="KW-0573">Peptidoglycan synthesis</keyword>
<dbReference type="NCBIfam" id="TIGR02074">
    <property type="entry name" value="PBP_1a_fam"/>
    <property type="match status" value="1"/>
</dbReference>
<keyword evidence="13" id="KW-1133">Transmembrane helix</keyword>
<dbReference type="InterPro" id="IPR050396">
    <property type="entry name" value="Glycosyltr_51/Transpeptidase"/>
</dbReference>
<keyword evidence="6" id="KW-0645">Protease</keyword>
<keyword evidence="11" id="KW-0133">Cell shape</keyword>
<keyword evidence="9" id="KW-0812">Transmembrane</keyword>
<keyword evidence="7" id="KW-0328">Glycosyltransferase</keyword>
<dbReference type="InterPro" id="IPR012338">
    <property type="entry name" value="Beta-lactam/transpept-like"/>
</dbReference>
<dbReference type="EC" id="2.4.99.28" evidence="17"/>
<organism evidence="22 23">
    <name type="scientific">Geothrix rubra</name>
    <dbReference type="NCBI Taxonomy" id="2927977"/>
    <lineage>
        <taxon>Bacteria</taxon>
        <taxon>Pseudomonadati</taxon>
        <taxon>Acidobacteriota</taxon>
        <taxon>Holophagae</taxon>
        <taxon>Holophagales</taxon>
        <taxon>Holophagaceae</taxon>
        <taxon>Geothrix</taxon>
    </lineage>
</organism>
<evidence type="ECO:0000256" key="8">
    <source>
        <dbReference type="ARBA" id="ARBA00022679"/>
    </source>
</evidence>
<evidence type="ECO:0000256" key="9">
    <source>
        <dbReference type="ARBA" id="ARBA00022692"/>
    </source>
</evidence>
<evidence type="ECO:0000256" key="11">
    <source>
        <dbReference type="ARBA" id="ARBA00022960"/>
    </source>
</evidence>
<dbReference type="PANTHER" id="PTHR32282:SF27">
    <property type="entry name" value="PENICILLIN-BINDING PROTEIN 1A"/>
    <property type="match status" value="1"/>
</dbReference>
<evidence type="ECO:0000313" key="22">
    <source>
        <dbReference type="EMBL" id="GLH68630.1"/>
    </source>
</evidence>
<keyword evidence="8" id="KW-0808">Transferase</keyword>
<comment type="subcellular location">
    <subcellularLocation>
        <location evidence="1">Membrane</location>
    </subcellularLocation>
</comment>
<comment type="catalytic activity">
    <reaction evidence="18">
        <text>[GlcNAc-(1-&gt;4)-Mur2Ac(oyl-L-Ala-gamma-D-Glu-L-Lys-D-Ala-D-Ala)](n)-di-trans,octa-cis-undecaprenyl diphosphate + beta-D-GlcNAc-(1-&gt;4)-Mur2Ac(oyl-L-Ala-gamma-D-Glu-L-Lys-D-Ala-D-Ala)-di-trans,octa-cis-undecaprenyl diphosphate = [GlcNAc-(1-&gt;4)-Mur2Ac(oyl-L-Ala-gamma-D-Glu-L-Lys-D-Ala-D-Ala)](n+1)-di-trans,octa-cis-undecaprenyl diphosphate + di-trans,octa-cis-undecaprenyl diphosphate + H(+)</text>
        <dbReference type="Rhea" id="RHEA:23708"/>
        <dbReference type="Rhea" id="RHEA-COMP:9602"/>
        <dbReference type="Rhea" id="RHEA-COMP:9603"/>
        <dbReference type="ChEBI" id="CHEBI:15378"/>
        <dbReference type="ChEBI" id="CHEBI:58405"/>
        <dbReference type="ChEBI" id="CHEBI:60033"/>
        <dbReference type="ChEBI" id="CHEBI:78435"/>
        <dbReference type="EC" id="2.4.99.28"/>
    </reaction>
</comment>
<keyword evidence="16" id="KW-0961">Cell wall biogenesis/degradation</keyword>
<evidence type="ECO:0000256" key="1">
    <source>
        <dbReference type="ARBA" id="ARBA00004370"/>
    </source>
</evidence>